<accession>A0ABW3V1I4</accession>
<dbReference type="Proteomes" id="UP001597263">
    <property type="component" value="Unassembled WGS sequence"/>
</dbReference>
<dbReference type="SUPFAM" id="SSF52317">
    <property type="entry name" value="Class I glutamine amidotransferase-like"/>
    <property type="match status" value="1"/>
</dbReference>
<dbReference type="PANTHER" id="PTHR42733:SF12">
    <property type="entry name" value="PROTEINASE"/>
    <property type="match status" value="1"/>
</dbReference>
<dbReference type="PROSITE" id="PS51276">
    <property type="entry name" value="PEPTIDASE_C56_PFPI"/>
    <property type="match status" value="1"/>
</dbReference>
<gene>
    <name evidence="3" type="ORF">ACFQ35_02590</name>
</gene>
<evidence type="ECO:0000313" key="3">
    <source>
        <dbReference type="EMBL" id="MFD1226061.1"/>
    </source>
</evidence>
<keyword evidence="4" id="KW-1185">Reference proteome</keyword>
<dbReference type="Gene3D" id="3.40.50.880">
    <property type="match status" value="1"/>
</dbReference>
<comment type="caution">
    <text evidence="3">The sequence shown here is derived from an EMBL/GenBank/DDBJ whole genome shotgun (WGS) entry which is preliminary data.</text>
</comment>
<protein>
    <submittedName>
        <fullName evidence="3">Type 1 glutamine amidotransferase domain-containing protein</fullName>
    </submittedName>
</protein>
<keyword evidence="3" id="KW-0315">Glutamine amidotransferase</keyword>
<dbReference type="InterPro" id="IPR006286">
    <property type="entry name" value="C56_PfpI-like"/>
</dbReference>
<evidence type="ECO:0000313" key="4">
    <source>
        <dbReference type="Proteomes" id="UP001597263"/>
    </source>
</evidence>
<dbReference type="InterPro" id="IPR029062">
    <property type="entry name" value="Class_I_gatase-like"/>
</dbReference>
<dbReference type="CDD" id="cd03134">
    <property type="entry name" value="GATase1_PfpI_like"/>
    <property type="match status" value="1"/>
</dbReference>
<dbReference type="NCBIfam" id="TIGR01382">
    <property type="entry name" value="PfpI"/>
    <property type="match status" value="1"/>
</dbReference>
<feature type="domain" description="DJ-1/PfpI" evidence="2">
    <location>
        <begin position="9"/>
        <end position="176"/>
    </location>
</feature>
<evidence type="ECO:0000256" key="1">
    <source>
        <dbReference type="ARBA" id="ARBA00008542"/>
    </source>
</evidence>
<reference evidence="4" key="1">
    <citation type="journal article" date="2019" name="Int. J. Syst. Evol. Microbiol.">
        <title>The Global Catalogue of Microorganisms (GCM) 10K type strain sequencing project: providing services to taxonomists for standard genome sequencing and annotation.</title>
        <authorList>
            <consortium name="The Broad Institute Genomics Platform"/>
            <consortium name="The Broad Institute Genome Sequencing Center for Infectious Disease"/>
            <person name="Wu L."/>
            <person name="Ma J."/>
        </authorList>
    </citation>
    <scope>NUCLEOTIDE SEQUENCE [LARGE SCALE GENOMIC DNA]</scope>
    <source>
        <strain evidence="4">CCUG 49584</strain>
    </source>
</reference>
<dbReference type="EMBL" id="JBHTMA010000007">
    <property type="protein sequence ID" value="MFD1226061.1"/>
    <property type="molecule type" value="Genomic_DNA"/>
</dbReference>
<sequence length="183" mass="20556">MPLNPNDYKVLIVATHGYERSELRVPFEELKKFGADVKIASLSSDPIKSWDNGDWGDQITVDYLIKEINVQDFDCLILPGGQINPDLLRTEKTVITLIQEFHKHCKIIAAICHAPWLLVEAQIINGLCVTSYKSIKTDIKNAGGIWVDDSVVCDTAIITSRNPDDLPSFVSKIIEELEQFTNK</sequence>
<name>A0ABW3V1I4_9HYPH</name>
<comment type="similarity">
    <text evidence="1">Belongs to the peptidase C56 family.</text>
</comment>
<dbReference type="PANTHER" id="PTHR42733">
    <property type="entry name" value="DJ-1 PROTEIN"/>
    <property type="match status" value="1"/>
</dbReference>
<evidence type="ECO:0000259" key="2">
    <source>
        <dbReference type="Pfam" id="PF01965"/>
    </source>
</evidence>
<dbReference type="InterPro" id="IPR002818">
    <property type="entry name" value="DJ-1/PfpI"/>
</dbReference>
<organism evidence="3 4">
    <name type="scientific">Pseudochrobactrum kiredjianiae</name>
    <dbReference type="NCBI Taxonomy" id="386305"/>
    <lineage>
        <taxon>Bacteria</taxon>
        <taxon>Pseudomonadati</taxon>
        <taxon>Pseudomonadota</taxon>
        <taxon>Alphaproteobacteria</taxon>
        <taxon>Hyphomicrobiales</taxon>
        <taxon>Brucellaceae</taxon>
        <taxon>Pseudochrobactrum</taxon>
    </lineage>
</organism>
<proteinExistence type="inferred from homology"/>
<dbReference type="RefSeq" id="WP_289389008.1">
    <property type="nucleotide sequence ID" value="NZ_JAUCBM010000030.1"/>
</dbReference>
<dbReference type="Pfam" id="PF01965">
    <property type="entry name" value="DJ-1_PfpI"/>
    <property type="match status" value="1"/>
</dbReference>